<dbReference type="GO" id="GO:0005694">
    <property type="term" value="C:chromosome"/>
    <property type="evidence" value="ECO:0007669"/>
    <property type="project" value="InterPro"/>
</dbReference>
<dbReference type="InterPro" id="IPR036277">
    <property type="entry name" value="SMC_hinge_sf"/>
</dbReference>
<reference evidence="5 6" key="1">
    <citation type="submission" date="2020-04" db="EMBL/GenBank/DDBJ databases">
        <authorList>
            <person name="Laetsch R D."/>
            <person name="Stevens L."/>
            <person name="Kumar S."/>
            <person name="Blaxter L. M."/>
        </authorList>
    </citation>
    <scope>NUCLEOTIDE SEQUENCE [LARGE SCALE GENOMIC DNA]</scope>
</reference>
<feature type="domain" description="RecF/RecN/SMC N-terminal" evidence="3">
    <location>
        <begin position="204"/>
        <end position="608"/>
    </location>
</feature>
<keyword evidence="6" id="KW-1185">Reference proteome</keyword>
<dbReference type="EMBL" id="CADEPM010000004">
    <property type="protein sequence ID" value="CAB3404642.1"/>
    <property type="molecule type" value="Genomic_DNA"/>
</dbReference>
<dbReference type="Gene3D" id="3.40.50.300">
    <property type="entry name" value="P-loop containing nucleotide triphosphate hydrolases"/>
    <property type="match status" value="1"/>
</dbReference>
<dbReference type="SUPFAM" id="SSF52540">
    <property type="entry name" value="P-loop containing nucleoside triphosphate hydrolases"/>
    <property type="match status" value="1"/>
</dbReference>
<keyword evidence="1 2" id="KW-0175">Coiled coil</keyword>
<sequence>MVENRVFQSRKTLIPVAESRKKSPTFQARLDGNRWNAACKVAEQHNQEVKNLIDLIEFPPELAIIMENIVGGILVCESLECAKSIAYHPQIRTRVVTIRGDDVKPNGVMSGGHADRSDGDVFELFRPFYDWRQQMKKKSDELDKVEAELEKTTGVSKKYYELKERLVLAKKKLNAINENIKNSELGIIQTELATTTKELDDVTNEIDEKKKRLAELTEIVKNLEARKKNDKNFQEREKKRLRDKLEEIEARSNKNKEDRENARRNILAKRAEVEELTEQIKNEIANIGSRNEELEQKKQKLEEVQQKVDEALGREKVVRVKLDELKKKIRAQDDEMKKVMKKVDSCKREKLKITSIIENLEKEVMRYTEGEKACRALAAKQKKKCEWIAQEEHHFGKPNTDYDFDSYSEERGIQQIKEISESIESLERKIKTKVPYQSEQVESKLTDLGRKKDVVRADRTSILTTITALDVKKEDEIERAYNSVNRDFGNIFSTLLPGAHAKLVPVEGKELHDGVEVKVSFNGQVKESLQELSGGQRSLVALSLILAMLKFKPAPLYILDEVDAALDLSHTANIGKMIKKHFTNSQFIVVSLKEGMFSNADVLFQTKFIDGSSTVTRTVNRKLN</sequence>
<evidence type="ECO:0000313" key="6">
    <source>
        <dbReference type="Proteomes" id="UP000494206"/>
    </source>
</evidence>
<gene>
    <name evidence="5" type="ORF">CBOVIS_LOCUS6943</name>
</gene>
<organism evidence="5 6">
    <name type="scientific">Caenorhabditis bovis</name>
    <dbReference type="NCBI Taxonomy" id="2654633"/>
    <lineage>
        <taxon>Eukaryota</taxon>
        <taxon>Metazoa</taxon>
        <taxon>Ecdysozoa</taxon>
        <taxon>Nematoda</taxon>
        <taxon>Chromadorea</taxon>
        <taxon>Rhabditida</taxon>
        <taxon>Rhabditina</taxon>
        <taxon>Rhabditomorpha</taxon>
        <taxon>Rhabditoidea</taxon>
        <taxon>Rhabditidae</taxon>
        <taxon>Peloderinae</taxon>
        <taxon>Caenorhabditis</taxon>
    </lineage>
</organism>
<evidence type="ECO:0000313" key="5">
    <source>
        <dbReference type="EMBL" id="CAB3404642.1"/>
    </source>
</evidence>
<dbReference type="OrthoDB" id="10255539at2759"/>
<dbReference type="Proteomes" id="UP000494206">
    <property type="component" value="Unassembled WGS sequence"/>
</dbReference>
<proteinExistence type="predicted"/>
<feature type="domain" description="SMC hinge" evidence="4">
    <location>
        <begin position="11"/>
        <end position="86"/>
    </location>
</feature>
<protein>
    <recommendedName>
        <fullName evidence="7">SMC hinge domain-containing protein</fullName>
    </recommendedName>
</protein>
<evidence type="ECO:0000256" key="1">
    <source>
        <dbReference type="ARBA" id="ARBA00023054"/>
    </source>
</evidence>
<accession>A0A8S1EWR0</accession>
<dbReference type="Pfam" id="PF06470">
    <property type="entry name" value="SMC_hinge"/>
    <property type="match status" value="1"/>
</dbReference>
<comment type="caution">
    <text evidence="5">The sequence shown here is derived from an EMBL/GenBank/DDBJ whole genome shotgun (WGS) entry which is preliminary data.</text>
</comment>
<evidence type="ECO:0000256" key="2">
    <source>
        <dbReference type="SAM" id="Coils"/>
    </source>
</evidence>
<dbReference type="InterPro" id="IPR027417">
    <property type="entry name" value="P-loop_NTPase"/>
</dbReference>
<dbReference type="InterPro" id="IPR010935">
    <property type="entry name" value="SMC_hinge"/>
</dbReference>
<evidence type="ECO:0008006" key="7">
    <source>
        <dbReference type="Google" id="ProtNLM"/>
    </source>
</evidence>
<evidence type="ECO:0000259" key="4">
    <source>
        <dbReference type="Pfam" id="PF06470"/>
    </source>
</evidence>
<dbReference type="GO" id="GO:0032991">
    <property type="term" value="C:protein-containing complex"/>
    <property type="evidence" value="ECO:0007669"/>
    <property type="project" value="UniProtKB-ARBA"/>
</dbReference>
<name>A0A8S1EWR0_9PELO</name>
<dbReference type="PANTHER" id="PTHR43977">
    <property type="entry name" value="STRUCTURAL MAINTENANCE OF CHROMOSOMES PROTEIN 3"/>
    <property type="match status" value="1"/>
</dbReference>
<dbReference type="SUPFAM" id="SSF75553">
    <property type="entry name" value="Smc hinge domain"/>
    <property type="match status" value="1"/>
</dbReference>
<feature type="coiled-coil region" evidence="2">
    <location>
        <begin position="132"/>
        <end position="363"/>
    </location>
</feature>
<dbReference type="AlphaFoldDB" id="A0A8S1EWR0"/>
<dbReference type="Pfam" id="PF02463">
    <property type="entry name" value="SMC_N"/>
    <property type="match status" value="1"/>
</dbReference>
<dbReference type="GO" id="GO:0051276">
    <property type="term" value="P:chromosome organization"/>
    <property type="evidence" value="ECO:0007669"/>
    <property type="project" value="InterPro"/>
</dbReference>
<evidence type="ECO:0000259" key="3">
    <source>
        <dbReference type="Pfam" id="PF02463"/>
    </source>
</evidence>
<dbReference type="Gene3D" id="3.30.70.1620">
    <property type="match status" value="1"/>
</dbReference>
<dbReference type="InterPro" id="IPR003395">
    <property type="entry name" value="RecF/RecN/SMC_N"/>
</dbReference>
<dbReference type="GO" id="GO:0005524">
    <property type="term" value="F:ATP binding"/>
    <property type="evidence" value="ECO:0007669"/>
    <property type="project" value="InterPro"/>
</dbReference>